<dbReference type="GO" id="GO:0005858">
    <property type="term" value="C:axonemal dynein complex"/>
    <property type="evidence" value="ECO:0007669"/>
    <property type="project" value="TreeGrafter"/>
</dbReference>
<dbReference type="Proteomes" id="UP000269221">
    <property type="component" value="Unassembled WGS sequence"/>
</dbReference>
<evidence type="ECO:0000313" key="2">
    <source>
        <dbReference type="EMBL" id="RMB95204.1"/>
    </source>
</evidence>
<accession>A0A3M0J2U0</accession>
<protein>
    <recommendedName>
        <fullName evidence="1">Dynein heavy chain tail domain-containing protein</fullName>
    </recommendedName>
</protein>
<dbReference type="EMBL" id="QRBI01000187">
    <property type="protein sequence ID" value="RMB95204.1"/>
    <property type="molecule type" value="Genomic_DNA"/>
</dbReference>
<feature type="domain" description="Dynein heavy chain tail" evidence="1">
    <location>
        <begin position="190"/>
        <end position="607"/>
    </location>
</feature>
<comment type="caution">
    <text evidence="2">The sequence shown here is derived from an EMBL/GenBank/DDBJ whole genome shotgun (WGS) entry which is preliminary data.</text>
</comment>
<dbReference type="STRING" id="333673.A0A3M0J2U0"/>
<dbReference type="Pfam" id="PF08385">
    <property type="entry name" value="DHC_N1"/>
    <property type="match status" value="1"/>
</dbReference>
<dbReference type="GO" id="GO:0007018">
    <property type="term" value="P:microtubule-based movement"/>
    <property type="evidence" value="ECO:0007669"/>
    <property type="project" value="InterPro"/>
</dbReference>
<dbReference type="AlphaFoldDB" id="A0A3M0J2U0"/>
<dbReference type="GO" id="GO:0045505">
    <property type="term" value="F:dynein intermediate chain binding"/>
    <property type="evidence" value="ECO:0007669"/>
    <property type="project" value="InterPro"/>
</dbReference>
<gene>
    <name evidence="2" type="ORF">DUI87_28191</name>
</gene>
<dbReference type="OrthoDB" id="10251809at2759"/>
<sequence>MSAPQDERLELLESLATALLRVRPDKWAKFVASEETSVMLDKFFKQPELLELVLGMNPAGQILPTTCFPPALKGKGIYCVKKKGENITGENCRTALLVGDMGPSPVEQLITVLQEVVSPLLLSEDEGAGWPRIVMEDVVQQTHRLQNKMFVMSGKIQGKPLLPLPEHLVSWDDSGATLDCLVGPIDGTVLHTIESVIIEWFQLVEEIFSQDPAQQLLEGLHPLPRVEFDFWQTRMTNLECINEQLLSPQVTVLSKTLEKADSCYLPSLQNMFRAVTGGLEEASDVSLHLQPLQALLEEMEQADYSQLRPFVPKVLCTVCLLRAHCVHYHSPAHIARVLQEICNFFISLTYKFLNPEDMLKGLQGEPQETLEGLKLAISTTEKFFQSYSTYCFELMPSLFPEQPQVWEFPPTQIFGRMDAFLHRLEDIKELFQVAVDFLKLEKTVLGGVRGNFLGTWVLQISEEICEATKAFAECKYDPLDPDEEEWNRDYAVFQKKVEDANKQLAAIFCQGFDDCNRLTAALKLVHMFASVLERPLIRAEASPCYSALLGMFEAELESVKALYDTRFVSPPPPTGAPAVHKNMPPVAGQLKWALELQQRLEGPHKDLLAIDHP</sequence>
<dbReference type="GO" id="GO:0051959">
    <property type="term" value="F:dynein light intermediate chain binding"/>
    <property type="evidence" value="ECO:0007669"/>
    <property type="project" value="InterPro"/>
</dbReference>
<dbReference type="PANTHER" id="PTHR46532">
    <property type="entry name" value="MALE FERTILITY FACTOR KL5"/>
    <property type="match status" value="1"/>
</dbReference>
<keyword evidence="3" id="KW-1185">Reference proteome</keyword>
<evidence type="ECO:0000259" key="1">
    <source>
        <dbReference type="Pfam" id="PF08385"/>
    </source>
</evidence>
<name>A0A3M0J2U0_HIRRU</name>
<reference evidence="2 3" key="1">
    <citation type="submission" date="2018-07" db="EMBL/GenBank/DDBJ databases">
        <title>A high quality draft genome assembly of the barn swallow (H. rustica rustica).</title>
        <authorList>
            <person name="Formenti G."/>
            <person name="Chiara M."/>
            <person name="Poveda L."/>
            <person name="Francoijs K.-J."/>
            <person name="Bonisoli-Alquati A."/>
            <person name="Canova L."/>
            <person name="Gianfranceschi L."/>
            <person name="Horner D.S."/>
            <person name="Saino N."/>
        </authorList>
    </citation>
    <scope>NUCLEOTIDE SEQUENCE [LARGE SCALE GENOMIC DNA]</scope>
    <source>
        <strain evidence="2">Chelidonia</strain>
        <tissue evidence="2">Blood</tissue>
    </source>
</reference>
<dbReference type="InterPro" id="IPR026983">
    <property type="entry name" value="DHC"/>
</dbReference>
<dbReference type="InterPro" id="IPR013594">
    <property type="entry name" value="Dynein_heavy_tail"/>
</dbReference>
<proteinExistence type="predicted"/>
<dbReference type="PANTHER" id="PTHR46532:SF11">
    <property type="entry name" value="DYNEIN AXONEMAL HEAVY CHAIN 12"/>
    <property type="match status" value="1"/>
</dbReference>
<organism evidence="2 3">
    <name type="scientific">Hirundo rustica rustica</name>
    <dbReference type="NCBI Taxonomy" id="333673"/>
    <lineage>
        <taxon>Eukaryota</taxon>
        <taxon>Metazoa</taxon>
        <taxon>Chordata</taxon>
        <taxon>Craniata</taxon>
        <taxon>Vertebrata</taxon>
        <taxon>Euteleostomi</taxon>
        <taxon>Archelosauria</taxon>
        <taxon>Archosauria</taxon>
        <taxon>Dinosauria</taxon>
        <taxon>Saurischia</taxon>
        <taxon>Theropoda</taxon>
        <taxon>Coelurosauria</taxon>
        <taxon>Aves</taxon>
        <taxon>Neognathae</taxon>
        <taxon>Neoaves</taxon>
        <taxon>Telluraves</taxon>
        <taxon>Australaves</taxon>
        <taxon>Passeriformes</taxon>
        <taxon>Sylvioidea</taxon>
        <taxon>Hirundinidae</taxon>
        <taxon>Hirundo</taxon>
    </lineage>
</organism>
<evidence type="ECO:0000313" key="3">
    <source>
        <dbReference type="Proteomes" id="UP000269221"/>
    </source>
</evidence>